<dbReference type="RefSeq" id="WP_210535485.1">
    <property type="nucleotide sequence ID" value="NZ_JAGKTC010000001.1"/>
</dbReference>
<proteinExistence type="predicted"/>
<name>A0A941ASK3_9GAMM</name>
<feature type="region of interest" description="Disordered" evidence="1">
    <location>
        <begin position="380"/>
        <end position="408"/>
    </location>
</feature>
<organism evidence="3 4">
    <name type="scientific">Pseudoxanthomonas helianthi</name>
    <dbReference type="NCBI Taxonomy" id="1453541"/>
    <lineage>
        <taxon>Bacteria</taxon>
        <taxon>Pseudomonadati</taxon>
        <taxon>Pseudomonadota</taxon>
        <taxon>Gammaproteobacteria</taxon>
        <taxon>Lysobacterales</taxon>
        <taxon>Lysobacteraceae</taxon>
        <taxon>Pseudoxanthomonas</taxon>
    </lineage>
</organism>
<feature type="signal peptide" evidence="2">
    <location>
        <begin position="1"/>
        <end position="25"/>
    </location>
</feature>
<gene>
    <name evidence="3" type="ORF">J5837_04370</name>
</gene>
<evidence type="ECO:0000256" key="2">
    <source>
        <dbReference type="SAM" id="SignalP"/>
    </source>
</evidence>
<evidence type="ECO:0000313" key="3">
    <source>
        <dbReference type="EMBL" id="MBP3983654.1"/>
    </source>
</evidence>
<reference evidence="3" key="1">
    <citation type="journal article" date="2016" name="Int. J. Syst. Evol. Microbiol.">
        <title>Pseudoxanthomonas helianthi sp. nov., isolated from roots of Jerusalem artichoke (Helianthus tuberosus).</title>
        <authorList>
            <person name="Kittiwongwattana C."/>
            <person name="Thawai C."/>
        </authorList>
    </citation>
    <scope>NUCLEOTIDE SEQUENCE</scope>
    <source>
        <strain evidence="3">110414</strain>
    </source>
</reference>
<evidence type="ECO:0000313" key="4">
    <source>
        <dbReference type="Proteomes" id="UP000673447"/>
    </source>
</evidence>
<accession>A0A941ASK3</accession>
<reference evidence="3" key="2">
    <citation type="submission" date="2021-03" db="EMBL/GenBank/DDBJ databases">
        <authorList>
            <person name="Cao W."/>
        </authorList>
    </citation>
    <scope>NUCLEOTIDE SEQUENCE</scope>
    <source>
        <strain evidence="3">110414</strain>
    </source>
</reference>
<dbReference type="AlphaFoldDB" id="A0A941ASK3"/>
<evidence type="ECO:0000256" key="1">
    <source>
        <dbReference type="SAM" id="MobiDB-lite"/>
    </source>
</evidence>
<dbReference type="InterPro" id="IPR011990">
    <property type="entry name" value="TPR-like_helical_dom_sf"/>
</dbReference>
<dbReference type="Proteomes" id="UP000673447">
    <property type="component" value="Unassembled WGS sequence"/>
</dbReference>
<comment type="caution">
    <text evidence="3">The sequence shown here is derived from an EMBL/GenBank/DDBJ whole genome shotgun (WGS) entry which is preliminary data.</text>
</comment>
<feature type="chain" id="PRO_5037590171" description="Tetratricopeptide repeat protein" evidence="2">
    <location>
        <begin position="26"/>
        <end position="421"/>
    </location>
</feature>
<keyword evidence="2" id="KW-0732">Signal</keyword>
<sequence length="421" mass="45656">MTRRIRFLSRALLALAGLCATLADAHPATTFGEIALGNLDHLLEQPSDPPARIELLLAKSRFQGDYAALDQAATLGEALPEDEEGLLLRARTRAAVHRFAEALGDLREAERLGASEHRLAGQRAVILIATGQATRVLASLESDALAQPGYASHSALASAYAEVGRYRDADRQYREALASLATTSPFPYAWIHFALGLMWSEQAGDVRRGEAEYRRALAYLPQFAVANIHLAEIESRRGDLPSAQARLIPIVEATGEPEALALLGEIRRRAGHQVVGERDISEAAQRYRSLLERHPLAFADHAAEFYLGAGADPRSAMALALRNLDNRPTPRAFALAIRAAMVSRGDACGLVGRMQSAFDAADPPPATRIEWERRAVGTSGVSCRGGAARAHDRQQDSTAGRRPRVERFADPGIHQPLLVLK</sequence>
<dbReference type="EMBL" id="JAGKTC010000001">
    <property type="protein sequence ID" value="MBP3983654.1"/>
    <property type="molecule type" value="Genomic_DNA"/>
</dbReference>
<dbReference type="Gene3D" id="1.25.40.10">
    <property type="entry name" value="Tetratricopeptide repeat domain"/>
    <property type="match status" value="1"/>
</dbReference>
<evidence type="ECO:0008006" key="5">
    <source>
        <dbReference type="Google" id="ProtNLM"/>
    </source>
</evidence>
<keyword evidence="4" id="KW-1185">Reference proteome</keyword>
<dbReference type="SUPFAM" id="SSF48452">
    <property type="entry name" value="TPR-like"/>
    <property type="match status" value="1"/>
</dbReference>
<protein>
    <recommendedName>
        <fullName evidence="5">Tetratricopeptide repeat protein</fullName>
    </recommendedName>
</protein>